<dbReference type="EMBL" id="BLAF01000004">
    <property type="protein sequence ID" value="GES17662.1"/>
    <property type="molecule type" value="Genomic_DNA"/>
</dbReference>
<dbReference type="Pfam" id="PF00440">
    <property type="entry name" value="TetR_N"/>
    <property type="match status" value="1"/>
</dbReference>
<dbReference type="GO" id="GO:0045892">
    <property type="term" value="P:negative regulation of DNA-templated transcription"/>
    <property type="evidence" value="ECO:0007669"/>
    <property type="project" value="InterPro"/>
</dbReference>
<dbReference type="Proteomes" id="UP000377595">
    <property type="component" value="Unassembled WGS sequence"/>
</dbReference>
<accession>A0A5M3XA92</accession>
<reference evidence="6 7" key="1">
    <citation type="submission" date="2019-10" db="EMBL/GenBank/DDBJ databases">
        <title>Whole genome shotgun sequence of Acrocarpospora pleiomorpha NBRC 16267.</title>
        <authorList>
            <person name="Ichikawa N."/>
            <person name="Kimura A."/>
            <person name="Kitahashi Y."/>
            <person name="Komaki H."/>
            <person name="Oguchi A."/>
        </authorList>
    </citation>
    <scope>NUCLEOTIDE SEQUENCE [LARGE SCALE GENOMIC DNA]</scope>
    <source>
        <strain evidence="6 7">NBRC 16267</strain>
    </source>
</reference>
<dbReference type="PANTHER" id="PTHR30055">
    <property type="entry name" value="HTH-TYPE TRANSCRIPTIONAL REGULATOR RUTR"/>
    <property type="match status" value="1"/>
</dbReference>
<evidence type="ECO:0000256" key="4">
    <source>
        <dbReference type="PROSITE-ProRule" id="PRU00335"/>
    </source>
</evidence>
<evidence type="ECO:0000313" key="7">
    <source>
        <dbReference type="Proteomes" id="UP000377595"/>
    </source>
</evidence>
<gene>
    <name evidence="6" type="ORF">Aple_005570</name>
</gene>
<organism evidence="6 7">
    <name type="scientific">Acrocarpospora pleiomorpha</name>
    <dbReference type="NCBI Taxonomy" id="90975"/>
    <lineage>
        <taxon>Bacteria</taxon>
        <taxon>Bacillati</taxon>
        <taxon>Actinomycetota</taxon>
        <taxon>Actinomycetes</taxon>
        <taxon>Streptosporangiales</taxon>
        <taxon>Streptosporangiaceae</taxon>
        <taxon>Acrocarpospora</taxon>
    </lineage>
</organism>
<keyword evidence="7" id="KW-1185">Reference proteome</keyword>
<dbReference type="InterPro" id="IPR009057">
    <property type="entry name" value="Homeodomain-like_sf"/>
</dbReference>
<comment type="caution">
    <text evidence="6">The sequence shown here is derived from an EMBL/GenBank/DDBJ whole genome shotgun (WGS) entry which is preliminary data.</text>
</comment>
<keyword evidence="2 4" id="KW-0238">DNA-binding</keyword>
<name>A0A5M3XA92_9ACTN</name>
<evidence type="ECO:0000256" key="1">
    <source>
        <dbReference type="ARBA" id="ARBA00023015"/>
    </source>
</evidence>
<proteinExistence type="predicted"/>
<evidence type="ECO:0000256" key="3">
    <source>
        <dbReference type="ARBA" id="ARBA00023163"/>
    </source>
</evidence>
<feature type="DNA-binding region" description="H-T-H motif" evidence="4">
    <location>
        <begin position="106"/>
        <end position="125"/>
    </location>
</feature>
<dbReference type="GO" id="GO:0000976">
    <property type="term" value="F:transcription cis-regulatory region binding"/>
    <property type="evidence" value="ECO:0007669"/>
    <property type="project" value="TreeGrafter"/>
</dbReference>
<evidence type="ECO:0000259" key="5">
    <source>
        <dbReference type="PROSITE" id="PS50977"/>
    </source>
</evidence>
<dbReference type="InterPro" id="IPR036271">
    <property type="entry name" value="Tet_transcr_reg_TetR-rel_C_sf"/>
</dbReference>
<dbReference type="GO" id="GO:0003700">
    <property type="term" value="F:DNA-binding transcription factor activity"/>
    <property type="evidence" value="ECO:0007669"/>
    <property type="project" value="TreeGrafter"/>
</dbReference>
<dbReference type="Gene3D" id="1.10.357.10">
    <property type="entry name" value="Tetracycline Repressor, domain 2"/>
    <property type="match status" value="1"/>
</dbReference>
<keyword evidence="3" id="KW-0804">Transcription</keyword>
<dbReference type="InterPro" id="IPR004111">
    <property type="entry name" value="Repressor_TetR_C"/>
</dbReference>
<protein>
    <submittedName>
        <fullName evidence="6">TetR family transcriptional regulator</fullName>
    </submittedName>
</protein>
<dbReference type="SUPFAM" id="SSF48498">
    <property type="entry name" value="Tetracyclin repressor-like, C-terminal domain"/>
    <property type="match status" value="1"/>
</dbReference>
<dbReference type="Pfam" id="PF02909">
    <property type="entry name" value="TetR_C_1"/>
    <property type="match status" value="1"/>
</dbReference>
<sequence>MHLAFGDVQVEGVQGWGGAEAFAQTGDAYHAVQRTVRHTVKRTGRLACTMTTEYSGQGDPARSLALLWRTPGKGRASRKGKPELSVDLIVRAAIEVGDADGLAALSMRRVAERLGVGTMSLYTYVPGKAELIDVMLDTVYGDLYQAAPTGGWRARLESIAREQWALYHRHPWLLQVATGRPALGPNAMAKYEFELSAVEGIGLSDVEMDSVVTLVYGYVLGAARGAVEAARAPQETGMTDEQWWQTYAPFLNALVDHTRFPIASRVGTAAGQEHGAAYNPGHAFEFGLARVLDGIQTLVVSLREG</sequence>
<evidence type="ECO:0000313" key="6">
    <source>
        <dbReference type="EMBL" id="GES17662.1"/>
    </source>
</evidence>
<evidence type="ECO:0000256" key="2">
    <source>
        <dbReference type="ARBA" id="ARBA00023125"/>
    </source>
</evidence>
<dbReference type="InterPro" id="IPR001647">
    <property type="entry name" value="HTH_TetR"/>
</dbReference>
<dbReference type="PROSITE" id="PS50977">
    <property type="entry name" value="HTH_TETR_2"/>
    <property type="match status" value="1"/>
</dbReference>
<dbReference type="AlphaFoldDB" id="A0A5M3XA92"/>
<keyword evidence="1" id="KW-0805">Transcription regulation</keyword>
<dbReference type="Gene3D" id="1.10.10.60">
    <property type="entry name" value="Homeodomain-like"/>
    <property type="match status" value="1"/>
</dbReference>
<dbReference type="SUPFAM" id="SSF46689">
    <property type="entry name" value="Homeodomain-like"/>
    <property type="match status" value="1"/>
</dbReference>
<dbReference type="PANTHER" id="PTHR30055:SF151">
    <property type="entry name" value="TRANSCRIPTIONAL REGULATORY PROTEIN"/>
    <property type="match status" value="1"/>
</dbReference>
<feature type="domain" description="HTH tetR-type" evidence="5">
    <location>
        <begin position="83"/>
        <end position="143"/>
    </location>
</feature>
<dbReference type="InterPro" id="IPR050109">
    <property type="entry name" value="HTH-type_TetR-like_transc_reg"/>
</dbReference>